<keyword evidence="2" id="KW-1185">Reference proteome</keyword>
<dbReference type="GO" id="GO:0016740">
    <property type="term" value="F:transferase activity"/>
    <property type="evidence" value="ECO:0007669"/>
    <property type="project" value="UniProtKB-KW"/>
</dbReference>
<dbReference type="AlphaFoldDB" id="A0A1I5DIE0"/>
<dbReference type="Pfam" id="PF11316">
    <property type="entry name" value="Rhamno_transf"/>
    <property type="match status" value="1"/>
</dbReference>
<evidence type="ECO:0000313" key="2">
    <source>
        <dbReference type="Proteomes" id="UP000183642"/>
    </source>
</evidence>
<dbReference type="InterPro" id="IPR021466">
    <property type="entry name" value="Put_rhamnosyl_transferase"/>
</dbReference>
<gene>
    <name evidence="1" type="ORF">SAMN05660359_00801</name>
</gene>
<dbReference type="OrthoDB" id="9771846at2"/>
<organism evidence="1 2">
    <name type="scientific">Geodermatophilus obscurus</name>
    <dbReference type="NCBI Taxonomy" id="1861"/>
    <lineage>
        <taxon>Bacteria</taxon>
        <taxon>Bacillati</taxon>
        <taxon>Actinomycetota</taxon>
        <taxon>Actinomycetes</taxon>
        <taxon>Geodermatophilales</taxon>
        <taxon>Geodermatophilaceae</taxon>
        <taxon>Geodermatophilus</taxon>
    </lineage>
</organism>
<dbReference type="EMBL" id="FOWE01000002">
    <property type="protein sequence ID" value="SFN98930.1"/>
    <property type="molecule type" value="Genomic_DNA"/>
</dbReference>
<keyword evidence="1" id="KW-0808">Transferase</keyword>
<reference evidence="2" key="1">
    <citation type="submission" date="2016-10" db="EMBL/GenBank/DDBJ databases">
        <authorList>
            <person name="Varghese N."/>
            <person name="Submissions S."/>
        </authorList>
    </citation>
    <scope>NUCLEOTIDE SEQUENCE [LARGE SCALE GENOMIC DNA]</scope>
    <source>
        <strain evidence="2">DSM 43161</strain>
    </source>
</reference>
<evidence type="ECO:0000313" key="1">
    <source>
        <dbReference type="EMBL" id="SFN98930.1"/>
    </source>
</evidence>
<protein>
    <submittedName>
        <fullName evidence="1">Putative rhamnosyl transferase</fullName>
    </submittedName>
</protein>
<sequence length="307" mass="34463">MTRTVDHVLLTRFNLPSPGHESLVRAREGWLRDRVALFERYCLPSVLAQSCRDFEWLVYIDPGSPSWFLSWASAHAARGHFRPVLREEVPREALLHDLRTAVGRPGDRDLLTTNLDNDDGLARDFVARVQASTRTAGPVAVYLAVGLVRRDDQVFLRVDESNAFCSVREAPDEPLTCWADWHNRLADHMPAVVLRGAPAWLQVVHGANVSNRVRGRRTDPGAHRDLFPGLLDDLPRPTVTEVLRDRVLDAPVRGVREAGRATAKTAVSAVLGREQLDRVKVWGAATRRPFARRDPGRGLLPNRGRNR</sequence>
<name>A0A1I5DIE0_9ACTN</name>
<accession>A0A1I5DIE0</accession>
<dbReference type="RefSeq" id="WP_075012229.1">
    <property type="nucleotide sequence ID" value="NZ_FOWE01000002.1"/>
</dbReference>
<dbReference type="Proteomes" id="UP000183642">
    <property type="component" value="Unassembled WGS sequence"/>
</dbReference>
<proteinExistence type="predicted"/>